<evidence type="ECO:0000256" key="1">
    <source>
        <dbReference type="SAM" id="MobiDB-lite"/>
    </source>
</evidence>
<accession>A0AAD8MWK9</accession>
<feature type="domain" description="F-box associated beta-propeller type 3" evidence="2">
    <location>
        <begin position="139"/>
        <end position="292"/>
    </location>
</feature>
<organism evidence="3 4">
    <name type="scientific">Heracleum sosnowskyi</name>
    <dbReference type="NCBI Taxonomy" id="360622"/>
    <lineage>
        <taxon>Eukaryota</taxon>
        <taxon>Viridiplantae</taxon>
        <taxon>Streptophyta</taxon>
        <taxon>Embryophyta</taxon>
        <taxon>Tracheophyta</taxon>
        <taxon>Spermatophyta</taxon>
        <taxon>Magnoliopsida</taxon>
        <taxon>eudicotyledons</taxon>
        <taxon>Gunneridae</taxon>
        <taxon>Pentapetalae</taxon>
        <taxon>asterids</taxon>
        <taxon>campanulids</taxon>
        <taxon>Apiales</taxon>
        <taxon>Apiaceae</taxon>
        <taxon>Apioideae</taxon>
        <taxon>apioid superclade</taxon>
        <taxon>Tordylieae</taxon>
        <taxon>Tordyliinae</taxon>
        <taxon>Heracleum</taxon>
    </lineage>
</organism>
<dbReference type="InterPro" id="IPR013187">
    <property type="entry name" value="F-box-assoc_dom_typ3"/>
</dbReference>
<evidence type="ECO:0000259" key="2">
    <source>
        <dbReference type="Pfam" id="PF08268"/>
    </source>
</evidence>
<dbReference type="InterPro" id="IPR050796">
    <property type="entry name" value="SCF_F-box_component"/>
</dbReference>
<dbReference type="PANTHER" id="PTHR31672:SF13">
    <property type="entry name" value="F-BOX PROTEIN CPR30-LIKE"/>
    <property type="match status" value="1"/>
</dbReference>
<proteinExistence type="predicted"/>
<dbReference type="Pfam" id="PF08268">
    <property type="entry name" value="FBA_3"/>
    <property type="match status" value="1"/>
</dbReference>
<comment type="caution">
    <text evidence="3">The sequence shown here is derived from an EMBL/GenBank/DDBJ whole genome shotgun (WGS) entry which is preliminary data.</text>
</comment>
<protein>
    <submittedName>
        <fullName evidence="3">F-box domain-containing protein</fullName>
    </submittedName>
</protein>
<reference evidence="3" key="1">
    <citation type="submission" date="2023-02" db="EMBL/GenBank/DDBJ databases">
        <title>Genome of toxic invasive species Heracleum sosnowskyi carries increased number of genes despite the absence of recent whole-genome duplications.</title>
        <authorList>
            <person name="Schelkunov M."/>
            <person name="Shtratnikova V."/>
            <person name="Makarenko M."/>
            <person name="Klepikova A."/>
            <person name="Omelchenko D."/>
            <person name="Novikova G."/>
            <person name="Obukhova E."/>
            <person name="Bogdanov V."/>
            <person name="Penin A."/>
            <person name="Logacheva M."/>
        </authorList>
    </citation>
    <scope>NUCLEOTIDE SEQUENCE</scope>
    <source>
        <strain evidence="3">Hsosn_3</strain>
        <tissue evidence="3">Leaf</tissue>
    </source>
</reference>
<feature type="region of interest" description="Disordered" evidence="1">
    <location>
        <begin position="1"/>
        <end position="28"/>
    </location>
</feature>
<name>A0AAD8MWK9_9APIA</name>
<feature type="compositionally biased region" description="Acidic residues" evidence="1">
    <location>
        <begin position="382"/>
        <end position="395"/>
    </location>
</feature>
<dbReference type="NCBIfam" id="TIGR01640">
    <property type="entry name" value="F_box_assoc_1"/>
    <property type="match status" value="1"/>
</dbReference>
<feature type="compositionally biased region" description="Basic and acidic residues" evidence="1">
    <location>
        <begin position="445"/>
        <end position="462"/>
    </location>
</feature>
<dbReference type="PANTHER" id="PTHR31672">
    <property type="entry name" value="BNACNNG10540D PROTEIN"/>
    <property type="match status" value="1"/>
</dbReference>
<keyword evidence="4" id="KW-1185">Reference proteome</keyword>
<gene>
    <name evidence="3" type="ORF">POM88_024108</name>
</gene>
<feature type="region of interest" description="Disordered" evidence="1">
    <location>
        <begin position="377"/>
        <end position="462"/>
    </location>
</feature>
<dbReference type="EMBL" id="JAUIZM010000005">
    <property type="protein sequence ID" value="KAK1386373.1"/>
    <property type="molecule type" value="Genomic_DNA"/>
</dbReference>
<dbReference type="InterPro" id="IPR017451">
    <property type="entry name" value="F-box-assoc_interact_dom"/>
</dbReference>
<evidence type="ECO:0000313" key="4">
    <source>
        <dbReference type="Proteomes" id="UP001237642"/>
    </source>
</evidence>
<dbReference type="AlphaFoldDB" id="A0AAD8MWK9"/>
<sequence length="462" mass="51755">MAAGDRGTGDVETLELSGMGKKERNDNGERLKEEDLLIEVLSRLDLKTLLQISMQNSDNPTVTLIVRLDFPEEAGSFSLYQLGDGCDNYVHHLGFPYLKGDYPFRPPSLLIGCVYGIVCVCVDPCADIDANWCESTAKKLSDIYIWNPATKQSKLIPPHNTVYDCDHTVRVVFGFGFDSIEFDFKVVRVLSKDIFPEVYSLNRTVWRKIEAKLSDLPNGNIFEICLHGFLFTIGNNGMMAFDLNKEVFICDIQLPVRSNDVCIAEFYDFVAVIILSFKEKWDGIKLWTLNDEACLGGVGVKASWTMMLTIDAGERCEWVYGIFKSVEFLLVSGDWFSYNLDKKEGRYIDTNPFFDFDKVFEYTESLLPVAGSKLVNWSGKDDNEENSTDSEEVSEESSVGSEDNDERSSVGVGSEDNDERSSVGVGLEDDNEESTGGSKDDEESSRDSKDDNEEKNADSGDD</sequence>
<dbReference type="Proteomes" id="UP001237642">
    <property type="component" value="Unassembled WGS sequence"/>
</dbReference>
<reference evidence="3" key="2">
    <citation type="submission" date="2023-05" db="EMBL/GenBank/DDBJ databases">
        <authorList>
            <person name="Schelkunov M.I."/>
        </authorList>
    </citation>
    <scope>NUCLEOTIDE SEQUENCE</scope>
    <source>
        <strain evidence="3">Hsosn_3</strain>
        <tissue evidence="3">Leaf</tissue>
    </source>
</reference>
<evidence type="ECO:0000313" key="3">
    <source>
        <dbReference type="EMBL" id="KAK1386373.1"/>
    </source>
</evidence>